<evidence type="ECO:0000259" key="6">
    <source>
        <dbReference type="PROSITE" id="PS51352"/>
    </source>
</evidence>
<dbReference type="InterPro" id="IPR000866">
    <property type="entry name" value="AhpC/TSA"/>
</dbReference>
<evidence type="ECO:0000256" key="2">
    <source>
        <dbReference type="ARBA" id="ARBA00022748"/>
    </source>
</evidence>
<reference evidence="8" key="1">
    <citation type="journal article" date="2019" name="Int. J. Syst. Evol. Microbiol.">
        <title>The Global Catalogue of Microorganisms (GCM) 10K type strain sequencing project: providing services to taxonomists for standard genome sequencing and annotation.</title>
        <authorList>
            <consortium name="The Broad Institute Genomics Platform"/>
            <consortium name="The Broad Institute Genome Sequencing Center for Infectious Disease"/>
            <person name="Wu L."/>
            <person name="Ma J."/>
        </authorList>
    </citation>
    <scope>NUCLEOTIDE SEQUENCE [LARGE SCALE GENOMIC DNA]</scope>
    <source>
        <strain evidence="8">IBRC-M 10908</strain>
    </source>
</reference>
<dbReference type="PANTHER" id="PTHR42852">
    <property type="entry name" value="THIOL:DISULFIDE INTERCHANGE PROTEIN DSBE"/>
    <property type="match status" value="1"/>
</dbReference>
<dbReference type="SUPFAM" id="SSF52833">
    <property type="entry name" value="Thioredoxin-like"/>
    <property type="match status" value="1"/>
</dbReference>
<keyword evidence="4" id="KW-1015">Disulfide bond</keyword>
<dbReference type="Gene3D" id="3.40.30.10">
    <property type="entry name" value="Glutaredoxin"/>
    <property type="match status" value="1"/>
</dbReference>
<dbReference type="PROSITE" id="PS51352">
    <property type="entry name" value="THIOREDOXIN_2"/>
    <property type="match status" value="1"/>
</dbReference>
<protein>
    <submittedName>
        <fullName evidence="7">TlpA family protein disulfide reductase</fullName>
    </submittedName>
</protein>
<evidence type="ECO:0000256" key="5">
    <source>
        <dbReference type="ARBA" id="ARBA00023284"/>
    </source>
</evidence>
<name>A0ABV8TXG0_9ACTN</name>
<organism evidence="7 8">
    <name type="scientific">Salininema proteolyticum</name>
    <dbReference type="NCBI Taxonomy" id="1607685"/>
    <lineage>
        <taxon>Bacteria</taxon>
        <taxon>Bacillati</taxon>
        <taxon>Actinomycetota</taxon>
        <taxon>Actinomycetes</taxon>
        <taxon>Glycomycetales</taxon>
        <taxon>Glycomycetaceae</taxon>
        <taxon>Salininema</taxon>
    </lineage>
</organism>
<dbReference type="InterPro" id="IPR017937">
    <property type="entry name" value="Thioredoxin_CS"/>
</dbReference>
<dbReference type="Pfam" id="PF00578">
    <property type="entry name" value="AhpC-TSA"/>
    <property type="match status" value="1"/>
</dbReference>
<dbReference type="CDD" id="cd02966">
    <property type="entry name" value="TlpA_like_family"/>
    <property type="match status" value="1"/>
</dbReference>
<dbReference type="PROSITE" id="PS00194">
    <property type="entry name" value="THIOREDOXIN_1"/>
    <property type="match status" value="1"/>
</dbReference>
<proteinExistence type="predicted"/>
<comment type="subcellular location">
    <subcellularLocation>
        <location evidence="1">Cell envelope</location>
    </subcellularLocation>
</comment>
<dbReference type="Proteomes" id="UP001595823">
    <property type="component" value="Unassembled WGS sequence"/>
</dbReference>
<dbReference type="EMBL" id="JBHSDK010000012">
    <property type="protein sequence ID" value="MFC4335088.1"/>
    <property type="molecule type" value="Genomic_DNA"/>
</dbReference>
<gene>
    <name evidence="7" type="ORF">ACFPET_07740</name>
</gene>
<sequence length="198" mass="21995">MRIARRTLFSVVPVGLLAACGDDGEDPRYTNKANELNRSRYYTGDGTDLTWKDPADRMEAPVLQGETLDGEPLDTADAAGDVIVVNYWGSWCPPCVKEAPELVAVNEHFADEPVHLIGVNSRDQLDPAKAFEKRHKVPYPSIYDPPGRTTMQFTEYGVSPNTFPVTIVIDRQGLVYSIWRGGLTRDDLIADIEEVLAE</sequence>
<keyword evidence="3" id="KW-0812">Transmembrane</keyword>
<dbReference type="InterPro" id="IPR050553">
    <property type="entry name" value="Thioredoxin_ResA/DsbE_sf"/>
</dbReference>
<accession>A0ABV8TXG0</accession>
<evidence type="ECO:0000256" key="1">
    <source>
        <dbReference type="ARBA" id="ARBA00004196"/>
    </source>
</evidence>
<keyword evidence="3" id="KW-0735">Signal-anchor</keyword>
<evidence type="ECO:0000256" key="4">
    <source>
        <dbReference type="ARBA" id="ARBA00023157"/>
    </source>
</evidence>
<evidence type="ECO:0000313" key="8">
    <source>
        <dbReference type="Proteomes" id="UP001595823"/>
    </source>
</evidence>
<feature type="domain" description="Thioredoxin" evidence="6">
    <location>
        <begin position="49"/>
        <end position="197"/>
    </location>
</feature>
<dbReference type="PANTHER" id="PTHR42852:SF6">
    <property type="entry name" value="THIOL:DISULFIDE INTERCHANGE PROTEIN DSBE"/>
    <property type="match status" value="1"/>
</dbReference>
<keyword evidence="2" id="KW-0201">Cytochrome c-type biogenesis</keyword>
<dbReference type="InterPro" id="IPR036249">
    <property type="entry name" value="Thioredoxin-like_sf"/>
</dbReference>
<dbReference type="PROSITE" id="PS51257">
    <property type="entry name" value="PROKAR_LIPOPROTEIN"/>
    <property type="match status" value="1"/>
</dbReference>
<dbReference type="RefSeq" id="WP_380619435.1">
    <property type="nucleotide sequence ID" value="NZ_JBHSDK010000012.1"/>
</dbReference>
<comment type="caution">
    <text evidence="7">The sequence shown here is derived from an EMBL/GenBank/DDBJ whole genome shotgun (WGS) entry which is preliminary data.</text>
</comment>
<dbReference type="InterPro" id="IPR013766">
    <property type="entry name" value="Thioredoxin_domain"/>
</dbReference>
<evidence type="ECO:0000313" key="7">
    <source>
        <dbReference type="EMBL" id="MFC4335088.1"/>
    </source>
</evidence>
<keyword evidence="8" id="KW-1185">Reference proteome</keyword>
<evidence type="ECO:0000256" key="3">
    <source>
        <dbReference type="ARBA" id="ARBA00022968"/>
    </source>
</evidence>
<keyword evidence="5" id="KW-0676">Redox-active center</keyword>